<reference evidence="1" key="1">
    <citation type="submission" date="2020-08" db="EMBL/GenBank/DDBJ databases">
        <authorList>
            <person name="Uke A."/>
            <person name="Chhe C."/>
            <person name="Baramee S."/>
            <person name="Kosugi A."/>
        </authorList>
    </citation>
    <scope>NUCLEOTIDE SEQUENCE</scope>
    <source>
        <strain evidence="1">DA-C8</strain>
    </source>
</reference>
<gene>
    <name evidence="1" type="ORF">PRECH8_06730</name>
</gene>
<organism evidence="1 2">
    <name type="scientific">Insulibacter thermoxylanivorax</name>
    <dbReference type="NCBI Taxonomy" id="2749268"/>
    <lineage>
        <taxon>Bacteria</taxon>
        <taxon>Bacillati</taxon>
        <taxon>Bacillota</taxon>
        <taxon>Bacilli</taxon>
        <taxon>Bacillales</taxon>
        <taxon>Paenibacillaceae</taxon>
        <taxon>Insulibacter</taxon>
    </lineage>
</organism>
<keyword evidence="2" id="KW-1185">Reference proteome</keyword>
<proteinExistence type="predicted"/>
<protein>
    <submittedName>
        <fullName evidence="1">Uncharacterized protein</fullName>
    </submittedName>
</protein>
<comment type="caution">
    <text evidence="1">The sequence shown here is derived from an EMBL/GenBank/DDBJ whole genome shotgun (WGS) entry which is preliminary data.</text>
</comment>
<name>A0A916QFC6_9BACL</name>
<sequence>MRTMARFLTRLGILALLVCCGIFYGVDLATNGIEDIYGKPGMPAEDGVPASSYEGTAVQADPVWSADQEERDPWQALEQPVQDTALVNVIADATGTVLQRTARGGIELIVSLFDGILH</sequence>
<evidence type="ECO:0000313" key="2">
    <source>
        <dbReference type="Proteomes" id="UP000654993"/>
    </source>
</evidence>
<dbReference type="EMBL" id="BMAQ01000005">
    <property type="protein sequence ID" value="GFR37377.1"/>
    <property type="molecule type" value="Genomic_DNA"/>
</dbReference>
<dbReference type="Proteomes" id="UP000654993">
    <property type="component" value="Unassembled WGS sequence"/>
</dbReference>
<accession>A0A916QFC6</accession>
<evidence type="ECO:0000313" key="1">
    <source>
        <dbReference type="EMBL" id="GFR37377.1"/>
    </source>
</evidence>
<reference evidence="1" key="2">
    <citation type="journal article" date="2021" name="Data Brief">
        <title>Draft genome sequence data of the facultative, thermophilic, xylanolytic bacterium Paenibacillus sp. strain DA-C8.</title>
        <authorList>
            <person name="Chhe C."/>
            <person name="Uke A."/>
            <person name="Baramee S."/>
            <person name="Ungkulpasvich U."/>
            <person name="Tachaapaikoon C."/>
            <person name="Pason P."/>
            <person name="Waeonukul R."/>
            <person name="Ratanakhanokchai K."/>
            <person name="Kosugi A."/>
        </authorList>
    </citation>
    <scope>NUCLEOTIDE SEQUENCE</scope>
    <source>
        <strain evidence="1">DA-C8</strain>
    </source>
</reference>
<dbReference type="AlphaFoldDB" id="A0A916QFC6"/>